<feature type="region of interest" description="Disordered" evidence="1">
    <location>
        <begin position="114"/>
        <end position="190"/>
    </location>
</feature>
<proteinExistence type="predicted"/>
<reference evidence="3" key="1">
    <citation type="submission" date="2023-07" db="EMBL/GenBank/DDBJ databases">
        <title>30 novel species of actinomycetes from the DSMZ collection.</title>
        <authorList>
            <person name="Nouioui I."/>
        </authorList>
    </citation>
    <scope>NUCLEOTIDE SEQUENCE [LARGE SCALE GENOMIC DNA]</scope>
    <source>
        <strain evidence="3">DSM 41770</strain>
    </source>
</reference>
<keyword evidence="3" id="KW-1185">Reference proteome</keyword>
<comment type="caution">
    <text evidence="2">The sequence shown here is derived from an EMBL/GenBank/DDBJ whole genome shotgun (WGS) entry which is preliminary data.</text>
</comment>
<gene>
    <name evidence="2" type="ORF">RM649_10995</name>
</gene>
<name>A0ABU2RH42_9ACTN</name>
<feature type="compositionally biased region" description="Low complexity" evidence="1">
    <location>
        <begin position="146"/>
        <end position="163"/>
    </location>
</feature>
<protein>
    <recommendedName>
        <fullName evidence="4">Lipoprotein</fullName>
    </recommendedName>
</protein>
<dbReference type="EMBL" id="JAVREX010000004">
    <property type="protein sequence ID" value="MDT0428170.1"/>
    <property type="molecule type" value="Genomic_DNA"/>
</dbReference>
<sequence length="311" mass="33015">MTLNERTRVAVQRWGAVFTGLLAASLLAGCASREPAPEAAPGTKAPVLLKSVDLRLPLDTYLFSPSEQQRMEEARAALDTTCMRRLGLDYDPGPVGPPLGPRSLMDRRYGVTDEAEAASDGYHLGDRDPRTRTAPTREPLTDAENSALLGSSQGASAGDGASLPDGRPVPAGGCVGESTKALAGGGQLGPTDPVRKANAQTFKSSMADARVVKVFGAWSRCMEKRGHAYADPFAAMSESRFQGAEPAPDEPEVAVADVACKKRTNLVGTWFAVETAQQEKLIARNRSTFDDALKSKKEQLSRAAEALGNSR</sequence>
<dbReference type="PROSITE" id="PS51257">
    <property type="entry name" value="PROKAR_LIPOPROTEIN"/>
    <property type="match status" value="1"/>
</dbReference>
<evidence type="ECO:0000256" key="1">
    <source>
        <dbReference type="SAM" id="MobiDB-lite"/>
    </source>
</evidence>
<evidence type="ECO:0000313" key="3">
    <source>
        <dbReference type="Proteomes" id="UP001183777"/>
    </source>
</evidence>
<organism evidence="2 3">
    <name type="scientific">Streptomyces salyersiae</name>
    <dbReference type="NCBI Taxonomy" id="3075530"/>
    <lineage>
        <taxon>Bacteria</taxon>
        <taxon>Bacillati</taxon>
        <taxon>Actinomycetota</taxon>
        <taxon>Actinomycetes</taxon>
        <taxon>Kitasatosporales</taxon>
        <taxon>Streptomycetaceae</taxon>
        <taxon>Streptomyces</taxon>
    </lineage>
</organism>
<evidence type="ECO:0000313" key="2">
    <source>
        <dbReference type="EMBL" id="MDT0428170.1"/>
    </source>
</evidence>
<accession>A0ABU2RH42</accession>
<evidence type="ECO:0008006" key="4">
    <source>
        <dbReference type="Google" id="ProtNLM"/>
    </source>
</evidence>
<dbReference type="Proteomes" id="UP001183777">
    <property type="component" value="Unassembled WGS sequence"/>
</dbReference>